<evidence type="ECO:0000256" key="1">
    <source>
        <dbReference type="SAM" id="Phobius"/>
    </source>
</evidence>
<keyword evidence="1" id="KW-0472">Membrane</keyword>
<keyword evidence="1" id="KW-0812">Transmembrane</keyword>
<dbReference type="Proteomes" id="UP000007721">
    <property type="component" value="Chromosome"/>
</dbReference>
<dbReference type="STRING" id="316067.Geob_2644"/>
<evidence type="ECO:0000313" key="2">
    <source>
        <dbReference type="EMBL" id="ACM20994.1"/>
    </source>
</evidence>
<accession>B9M0Z1</accession>
<keyword evidence="1" id="KW-1133">Transmembrane helix</keyword>
<dbReference type="Gene3D" id="3.30.420.40">
    <property type="match status" value="2"/>
</dbReference>
<feature type="transmembrane region" description="Helical" evidence="1">
    <location>
        <begin position="171"/>
        <end position="192"/>
    </location>
</feature>
<proteinExistence type="predicted"/>
<keyword evidence="3" id="KW-1185">Reference proteome</keyword>
<evidence type="ECO:0000313" key="3">
    <source>
        <dbReference type="Proteomes" id="UP000007721"/>
    </source>
</evidence>
<dbReference type="HOGENOM" id="CLU_905400_0_0_7"/>
<sequence>MAVVDGSRNSLSLAAYNATPIPHDLLKFGMKEQNVLNPSAFVGIIRDAYLRLLTKETVISLSLPETTGRVMLVDIETRFKSKEEGKEIIRWKLKKNFSFNLSETHLDYQLLEEKDDGAMSLLVSIIAKPVITQFEELFLQAGLEPKFIDFTGFNVYRLFSNRLSVTENVTFFTFHCGIFTMMVFYGEVLVFYRSKDLSPGIFEPNRLYREINNSQLVFKDKFPGFSANEVFCFAAGEDAESFSGVVSDAIGAEPILLDVSRVISSQSGVATDRRLLQSLAGALGAAVRDF</sequence>
<name>B9M0Z1_GEODF</name>
<dbReference type="KEGG" id="geo:Geob_2644"/>
<organism evidence="2 3">
    <name type="scientific">Geotalea daltonii (strain DSM 22248 / JCM 15807 / FRC-32)</name>
    <name type="common">Geobacter daltonii</name>
    <dbReference type="NCBI Taxonomy" id="316067"/>
    <lineage>
        <taxon>Bacteria</taxon>
        <taxon>Pseudomonadati</taxon>
        <taxon>Thermodesulfobacteriota</taxon>
        <taxon>Desulfuromonadia</taxon>
        <taxon>Geobacterales</taxon>
        <taxon>Geobacteraceae</taxon>
        <taxon>Geotalea</taxon>
    </lineage>
</organism>
<dbReference type="Gene3D" id="3.30.1490.300">
    <property type="match status" value="1"/>
</dbReference>
<gene>
    <name evidence="2" type="primary">pulM</name>
    <name evidence="2" type="ordered locus">Geob_2644</name>
</gene>
<dbReference type="eggNOG" id="COG4972">
    <property type="taxonomic scope" value="Bacteria"/>
</dbReference>
<dbReference type="AlphaFoldDB" id="B9M0Z1"/>
<reference evidence="2 3" key="1">
    <citation type="submission" date="2009-01" db="EMBL/GenBank/DDBJ databases">
        <title>Complete sequence of Geobacter sp. FRC-32.</title>
        <authorList>
            <consortium name="US DOE Joint Genome Institute"/>
            <person name="Lucas S."/>
            <person name="Copeland A."/>
            <person name="Lapidus A."/>
            <person name="Glavina del Rio T."/>
            <person name="Dalin E."/>
            <person name="Tice H."/>
            <person name="Bruce D."/>
            <person name="Goodwin L."/>
            <person name="Pitluck S."/>
            <person name="Saunders E."/>
            <person name="Brettin T."/>
            <person name="Detter J.C."/>
            <person name="Han C."/>
            <person name="Larimer F."/>
            <person name="Land M."/>
            <person name="Hauser L."/>
            <person name="Kyrpides N."/>
            <person name="Ovchinnikova G."/>
            <person name="Kostka J."/>
            <person name="Richardson P."/>
        </authorList>
    </citation>
    <scope>NUCLEOTIDE SEQUENCE [LARGE SCALE GENOMIC DNA]</scope>
    <source>
        <strain evidence="3">DSM 22248 / JCM 15807 / FRC-32</strain>
    </source>
</reference>
<dbReference type="EMBL" id="CP001390">
    <property type="protein sequence ID" value="ACM20994.1"/>
    <property type="molecule type" value="Genomic_DNA"/>
</dbReference>
<protein>
    <submittedName>
        <fullName evidence="2">Type II secretion system ATPase PulM, putative</fullName>
    </submittedName>
</protein>